<accession>A0AAE8NG06</accession>
<dbReference type="Proteomes" id="UP000250416">
    <property type="component" value="Unassembled WGS sequence"/>
</dbReference>
<gene>
    <name evidence="3" type="ORF">NCTC10661_03723</name>
</gene>
<dbReference type="PANTHER" id="PTHR47469:SF2">
    <property type="entry name" value="OS06G0597600 PROTEIN"/>
    <property type="match status" value="1"/>
</dbReference>
<reference evidence="3 4" key="1">
    <citation type="submission" date="2018-06" db="EMBL/GenBank/DDBJ databases">
        <authorList>
            <consortium name="Pathogen Informatics"/>
            <person name="Doyle S."/>
        </authorList>
    </citation>
    <scope>NUCLEOTIDE SEQUENCE [LARGE SCALE GENOMIC DNA]</scope>
    <source>
        <strain evidence="3 4">NCTC10661</strain>
    </source>
</reference>
<dbReference type="EC" id="1.14.13.114" evidence="3"/>
<keyword evidence="3" id="KW-0560">Oxidoreductase</keyword>
<dbReference type="Gene3D" id="3.50.50.60">
    <property type="entry name" value="FAD/NAD(P)-binding domain"/>
    <property type="match status" value="1"/>
</dbReference>
<comment type="caution">
    <text evidence="3">The sequence shown here is derived from an EMBL/GenBank/DDBJ whole genome shotgun (WGS) entry which is preliminary data.</text>
</comment>
<dbReference type="SUPFAM" id="SSF51905">
    <property type="entry name" value="FAD/NAD(P)-binding domain"/>
    <property type="match status" value="1"/>
</dbReference>
<feature type="compositionally biased region" description="Basic residues" evidence="1">
    <location>
        <begin position="365"/>
        <end position="381"/>
    </location>
</feature>
<dbReference type="InterPro" id="IPR054707">
    <property type="entry name" value="DhpH_subs-bd"/>
</dbReference>
<feature type="domain" description="2,6-dihydroxypyridine 3-monooxygenase substrate binding" evidence="2">
    <location>
        <begin position="161"/>
        <end position="289"/>
    </location>
</feature>
<dbReference type="PANTHER" id="PTHR47469">
    <property type="entry name" value="MONOOXYGENASE-LIKE"/>
    <property type="match status" value="1"/>
</dbReference>
<evidence type="ECO:0000313" key="4">
    <source>
        <dbReference type="Proteomes" id="UP000250416"/>
    </source>
</evidence>
<feature type="region of interest" description="Disordered" evidence="1">
    <location>
        <begin position="351"/>
        <end position="392"/>
    </location>
</feature>
<protein>
    <submittedName>
        <fullName evidence="3">Salicylate hydroxylase</fullName>
        <ecNumber evidence="3">1.14.13.114</ecNumber>
    </submittedName>
</protein>
<dbReference type="GO" id="GO:0043731">
    <property type="term" value="F:6-hydroxynicotinate 3-monooxygenase activity"/>
    <property type="evidence" value="ECO:0007669"/>
    <property type="project" value="UniProtKB-EC"/>
</dbReference>
<sequence>MKIVIAGGSIAGLAAALTLDCVGHDVTVCERSPSPLRGQGGGVAVLRRMMAFLEQHGRHCRHAISVPTHRRRWIDRDGIVTRDEPEMLPFSSWDAVYRSLCETLPHGRIRYGRTVTGFDQDADGVDVHLGDERLRADVLIAADGAGSTLRAQLFPGYAPSFAGYLAWRGIVDEADFDAAAIAPLVENMTLHKAPGELFMAFLIPALDGSLVPGTRRFNWLWYRNEADRDALRHHLTDRAGHVHHASVHPGQLADDVVATLRQLAGERLPALLAQLVHATRMPFNQAIFDALSPAFVDGRVALIGDAACTVRPHTASGTSKAASDAVSLAEALPADATDVVARLAQWSARRSDVAAREGPAAGRGVRSRHAVLTQRRPRRAGPQRGSERFSAVSGNAADARVDCLPSSASHTMTRLRHCPRGLPTPGATT</sequence>
<organism evidence="3 4">
    <name type="scientific">Burkholderia cepacia</name>
    <name type="common">Pseudomonas cepacia</name>
    <dbReference type="NCBI Taxonomy" id="292"/>
    <lineage>
        <taxon>Bacteria</taxon>
        <taxon>Pseudomonadati</taxon>
        <taxon>Pseudomonadota</taxon>
        <taxon>Betaproteobacteria</taxon>
        <taxon>Burkholderiales</taxon>
        <taxon>Burkholderiaceae</taxon>
        <taxon>Burkholderia</taxon>
        <taxon>Burkholderia cepacia complex</taxon>
    </lineage>
</organism>
<dbReference type="RefSeq" id="WP_258527787.1">
    <property type="nucleotide sequence ID" value="NZ_UARD01000020.1"/>
</dbReference>
<dbReference type="Gene3D" id="3.30.9.60">
    <property type="match status" value="1"/>
</dbReference>
<evidence type="ECO:0000259" key="2">
    <source>
        <dbReference type="Pfam" id="PF22607"/>
    </source>
</evidence>
<evidence type="ECO:0000256" key="1">
    <source>
        <dbReference type="SAM" id="MobiDB-lite"/>
    </source>
</evidence>
<proteinExistence type="predicted"/>
<name>A0AAE8NG06_BURCE</name>
<dbReference type="PRINTS" id="PR00420">
    <property type="entry name" value="RNGMNOXGNASE"/>
</dbReference>
<dbReference type="EMBL" id="UARD01000020">
    <property type="protein sequence ID" value="SPV20358.1"/>
    <property type="molecule type" value="Genomic_DNA"/>
</dbReference>
<dbReference type="InterPro" id="IPR036188">
    <property type="entry name" value="FAD/NAD-bd_sf"/>
</dbReference>
<dbReference type="Pfam" id="PF22607">
    <property type="entry name" value="FAD_binding-like"/>
    <property type="match status" value="1"/>
</dbReference>
<dbReference type="NCBIfam" id="NF005566">
    <property type="entry name" value="PRK07236.1"/>
    <property type="match status" value="1"/>
</dbReference>
<dbReference type="SUPFAM" id="SSF54373">
    <property type="entry name" value="FAD-linked reductases, C-terminal domain"/>
    <property type="match status" value="1"/>
</dbReference>
<dbReference type="AlphaFoldDB" id="A0AAE8NG06"/>
<dbReference type="InterPro" id="IPR053212">
    <property type="entry name" value="DHP_3-monooxygenase"/>
</dbReference>
<evidence type="ECO:0000313" key="3">
    <source>
        <dbReference type="EMBL" id="SPV20358.1"/>
    </source>
</evidence>